<dbReference type="EMBL" id="JABVXQ010000001">
    <property type="protein sequence ID" value="KAF6131121.1"/>
    <property type="molecule type" value="Genomic_DNA"/>
</dbReference>
<evidence type="ECO:0000313" key="2">
    <source>
        <dbReference type="Proteomes" id="UP000664940"/>
    </source>
</evidence>
<evidence type="ECO:0000313" key="1">
    <source>
        <dbReference type="EMBL" id="KAF6131121.1"/>
    </source>
</evidence>
<proteinExistence type="predicted"/>
<organism evidence="1 2">
    <name type="scientific">Phyllostomus discolor</name>
    <name type="common">pale spear-nosed bat</name>
    <dbReference type="NCBI Taxonomy" id="89673"/>
    <lineage>
        <taxon>Eukaryota</taxon>
        <taxon>Metazoa</taxon>
        <taxon>Chordata</taxon>
        <taxon>Craniata</taxon>
        <taxon>Vertebrata</taxon>
        <taxon>Euteleostomi</taxon>
        <taxon>Mammalia</taxon>
        <taxon>Eutheria</taxon>
        <taxon>Laurasiatheria</taxon>
        <taxon>Chiroptera</taxon>
        <taxon>Yangochiroptera</taxon>
        <taxon>Phyllostomidae</taxon>
        <taxon>Phyllostominae</taxon>
        <taxon>Phyllostomus</taxon>
    </lineage>
</organism>
<protein>
    <submittedName>
        <fullName evidence="1">Uncharacterized protein</fullName>
    </submittedName>
</protein>
<name>A0A834EVS9_9CHIR</name>
<dbReference type="AlphaFoldDB" id="A0A834EVS9"/>
<reference evidence="1 2" key="1">
    <citation type="journal article" date="2020" name="Nature">
        <title>Six reference-quality genomes reveal evolution of bat adaptations.</title>
        <authorList>
            <person name="Jebb D."/>
            <person name="Huang Z."/>
            <person name="Pippel M."/>
            <person name="Hughes G.M."/>
            <person name="Lavrichenko K."/>
            <person name="Devanna P."/>
            <person name="Winkler S."/>
            <person name="Jermiin L.S."/>
            <person name="Skirmuntt E.C."/>
            <person name="Katzourakis A."/>
            <person name="Burkitt-Gray L."/>
            <person name="Ray D.A."/>
            <person name="Sullivan K.A.M."/>
            <person name="Roscito J.G."/>
            <person name="Kirilenko B.M."/>
            <person name="Davalos L.M."/>
            <person name="Corthals A.P."/>
            <person name="Power M.L."/>
            <person name="Jones G."/>
            <person name="Ransome R.D."/>
            <person name="Dechmann D.K.N."/>
            <person name="Locatelli A.G."/>
            <person name="Puechmaille S.J."/>
            <person name="Fedrigo O."/>
            <person name="Jarvis E.D."/>
            <person name="Hiller M."/>
            <person name="Vernes S.C."/>
            <person name="Myers E.W."/>
            <person name="Teeling E.C."/>
        </authorList>
    </citation>
    <scope>NUCLEOTIDE SEQUENCE [LARGE SCALE GENOMIC DNA]</scope>
    <source>
        <strain evidence="1">Bat1K_MPI-CBG_1</strain>
    </source>
</reference>
<accession>A0A834EVS9</accession>
<comment type="caution">
    <text evidence="1">The sequence shown here is derived from an EMBL/GenBank/DDBJ whole genome shotgun (WGS) entry which is preliminary data.</text>
</comment>
<gene>
    <name evidence="1" type="ORF">HJG60_008010</name>
</gene>
<sequence length="127" mass="15052">MKSGGKKFKLSHPKWIAEQNKNSVYNSSPNFLFSSKKEFPLLCFWGLEHGSPLDHLFQIAIHCCSQINPFCWGNIWLFVYDQHYYSNNNNVKVITSRQKKKIRKDKQEITANQYIKQNGYKEKLTYQ</sequence>
<dbReference type="Proteomes" id="UP000664940">
    <property type="component" value="Unassembled WGS sequence"/>
</dbReference>